<dbReference type="EMBL" id="CAFBQT010000108">
    <property type="protein sequence ID" value="CAB5065402.1"/>
    <property type="molecule type" value="Genomic_DNA"/>
</dbReference>
<evidence type="ECO:0000313" key="4">
    <source>
        <dbReference type="EMBL" id="CAB5012515.1"/>
    </source>
</evidence>
<evidence type="ECO:0000313" key="1">
    <source>
        <dbReference type="EMBL" id="CAB4591113.1"/>
    </source>
</evidence>
<evidence type="ECO:0000313" key="3">
    <source>
        <dbReference type="EMBL" id="CAB4808856.1"/>
    </source>
</evidence>
<gene>
    <name evidence="1" type="ORF">UFOPK1791_00567</name>
    <name evidence="2" type="ORF">UFOPK2312_00106</name>
    <name evidence="3" type="ORF">UFOPK3083_00781</name>
    <name evidence="4" type="ORF">UFOPK4113_00374</name>
    <name evidence="5" type="ORF">UFOPK4355_00825</name>
</gene>
<dbReference type="Gene3D" id="3.90.320.10">
    <property type="match status" value="1"/>
</dbReference>
<sequence length="233" mass="25754">MANSSFDKPASKAREFISPSDLTFSWDGCHRCLWLNYNHGVKAPLFMPLVGELSAMQEAHFDAVTSALVTPELPSGKVHSRGGWVKSTPIIVNGSASPYAVRGKYDLLMEFDDGTWGVIDCKFQGRDSDKSDFYSPQLEAYAFSLENPVSGPARKVSVLGLLVWSPVSPVGDPTAGYSLKLKSSWRPIQRNPKSLERRLTDFITVISGPTPERDSGCEQCRYISQRREIFGGE</sequence>
<accession>A0A6J6YNX9</accession>
<reference evidence="3" key="1">
    <citation type="submission" date="2020-05" db="EMBL/GenBank/DDBJ databases">
        <authorList>
            <person name="Chiriac C."/>
            <person name="Salcher M."/>
            <person name="Ghai R."/>
            <person name="Kavagutti S V."/>
        </authorList>
    </citation>
    <scope>NUCLEOTIDE SEQUENCE</scope>
</reference>
<protein>
    <submittedName>
        <fullName evidence="3">Unannotated protein</fullName>
    </submittedName>
</protein>
<proteinExistence type="predicted"/>
<dbReference type="EMBL" id="CAFAAT010000090">
    <property type="protein sequence ID" value="CAB4808856.1"/>
    <property type="molecule type" value="Genomic_DNA"/>
</dbReference>
<organism evidence="3">
    <name type="scientific">freshwater metagenome</name>
    <dbReference type="NCBI Taxonomy" id="449393"/>
    <lineage>
        <taxon>unclassified sequences</taxon>
        <taxon>metagenomes</taxon>
        <taxon>ecological metagenomes</taxon>
    </lineage>
</organism>
<dbReference type="InterPro" id="IPR011604">
    <property type="entry name" value="PDDEXK-like_dom_sf"/>
</dbReference>
<dbReference type="EMBL" id="CAEZWY010000005">
    <property type="protein sequence ID" value="CAB4662736.1"/>
    <property type="molecule type" value="Genomic_DNA"/>
</dbReference>
<evidence type="ECO:0000313" key="5">
    <source>
        <dbReference type="EMBL" id="CAB5065402.1"/>
    </source>
</evidence>
<evidence type="ECO:0000313" key="2">
    <source>
        <dbReference type="EMBL" id="CAB4662736.1"/>
    </source>
</evidence>
<dbReference type="EMBL" id="CAEZUF010000042">
    <property type="protein sequence ID" value="CAB4591113.1"/>
    <property type="molecule type" value="Genomic_DNA"/>
</dbReference>
<dbReference type="AlphaFoldDB" id="A0A6J6YNX9"/>
<name>A0A6J6YNX9_9ZZZZ</name>
<dbReference type="EMBL" id="CAFBPL010000027">
    <property type="protein sequence ID" value="CAB5012515.1"/>
    <property type="molecule type" value="Genomic_DNA"/>
</dbReference>